<dbReference type="NCBIfam" id="TIGR00611">
    <property type="entry name" value="recf"/>
    <property type="match status" value="1"/>
</dbReference>
<evidence type="ECO:0000313" key="13">
    <source>
        <dbReference type="Proteomes" id="UP001500298"/>
    </source>
</evidence>
<evidence type="ECO:0000256" key="4">
    <source>
        <dbReference type="ARBA" id="ARBA00022490"/>
    </source>
</evidence>
<accession>A0ABP9D9G2</accession>
<proteinExistence type="inferred from homology"/>
<gene>
    <name evidence="9 12" type="primary">recF</name>
    <name evidence="12" type="ORF">GCM10023331_14610</name>
</gene>
<keyword evidence="4 9" id="KW-0963">Cytoplasm</keyword>
<evidence type="ECO:0000256" key="8">
    <source>
        <dbReference type="ARBA" id="ARBA00023125"/>
    </source>
</evidence>
<keyword evidence="5 9" id="KW-0235">DNA replication</keyword>
<protein>
    <recommendedName>
        <fullName evidence="3 9">DNA replication and repair protein RecF</fullName>
    </recommendedName>
</protein>
<dbReference type="PANTHER" id="PTHR32182">
    <property type="entry name" value="DNA REPLICATION AND REPAIR PROTEIN RECF"/>
    <property type="match status" value="1"/>
</dbReference>
<keyword evidence="9 10" id="KW-0234">DNA repair</keyword>
<comment type="subcellular location">
    <subcellularLocation>
        <location evidence="1 9 10">Cytoplasm</location>
    </subcellularLocation>
</comment>
<dbReference type="PROSITE" id="PS00618">
    <property type="entry name" value="RECF_2"/>
    <property type="match status" value="1"/>
</dbReference>
<reference evidence="13" key="1">
    <citation type="journal article" date="2019" name="Int. J. Syst. Evol. Microbiol.">
        <title>The Global Catalogue of Microorganisms (GCM) 10K type strain sequencing project: providing services to taxonomists for standard genome sequencing and annotation.</title>
        <authorList>
            <consortium name="The Broad Institute Genomics Platform"/>
            <consortium name="The Broad Institute Genome Sequencing Center for Infectious Disease"/>
            <person name="Wu L."/>
            <person name="Ma J."/>
        </authorList>
    </citation>
    <scope>NUCLEOTIDE SEQUENCE [LARGE SCALE GENOMIC DNA]</scope>
    <source>
        <strain evidence="13">JCM 18326</strain>
    </source>
</reference>
<sequence length="366" mass="42832">MYLKELNIINFKNYEEAHISFSPEINCLVGPNGCGKTNLLDAIHYLSMTRSAISSVESQNVKHGERFFMILGFVDKKEKVTRIHAGYQQGKKSFSIDKKEYERLSEHIGKFPSVLIVPHDTDLVREGSEERRKFFDSIISQADAEYLQQLIRYNKLLKQRNSLLRQYHEYPLHLVDQDLFAVYDEPLSALNVYIYEKRNSFIKAYNEQFQHYYSFLTDNAEEVSLSYKSDVGKDDFLVQFKESFSKDIMLQRTTKGIHKDDYDFKIQGYSLKKYGSQGQQKSYVIALKLAQFELIKQLVSTKPVLLLDDIFDKLDDHRIQKLLQLVADHQFGQIFVTDAREERTRQLLSILDAEVKFLNVKDIKNN</sequence>
<dbReference type="Gene3D" id="1.20.1050.90">
    <property type="entry name" value="RecF/RecN/SMC, N-terminal domain"/>
    <property type="match status" value="1"/>
</dbReference>
<name>A0ABP9D9G2_9BACT</name>
<keyword evidence="6 9" id="KW-0547">Nucleotide-binding</keyword>
<dbReference type="HAMAP" id="MF_00365">
    <property type="entry name" value="RecF"/>
    <property type="match status" value="1"/>
</dbReference>
<evidence type="ECO:0000313" key="12">
    <source>
        <dbReference type="EMBL" id="GAA4830437.1"/>
    </source>
</evidence>
<keyword evidence="7 9" id="KW-0067">ATP-binding</keyword>
<evidence type="ECO:0000259" key="11">
    <source>
        <dbReference type="SMART" id="SM00382"/>
    </source>
</evidence>
<dbReference type="InterPro" id="IPR001238">
    <property type="entry name" value="DNA-binding_RecF"/>
</dbReference>
<comment type="function">
    <text evidence="9 10">The RecF protein is involved in DNA metabolism; it is required for DNA replication and normal SOS inducibility. RecF binds preferentially to single-stranded, linear DNA. It also seems to bind ATP.</text>
</comment>
<dbReference type="InterPro" id="IPR003395">
    <property type="entry name" value="RecF/RecN/SMC_N"/>
</dbReference>
<dbReference type="Pfam" id="PF02463">
    <property type="entry name" value="SMC_N"/>
    <property type="match status" value="1"/>
</dbReference>
<keyword evidence="9 10" id="KW-0742">SOS response</keyword>
<dbReference type="InterPro" id="IPR003593">
    <property type="entry name" value="AAA+_ATPase"/>
</dbReference>
<feature type="binding site" evidence="9">
    <location>
        <begin position="30"/>
        <end position="37"/>
    </location>
    <ligand>
        <name>ATP</name>
        <dbReference type="ChEBI" id="CHEBI:30616"/>
    </ligand>
</feature>
<evidence type="ECO:0000256" key="1">
    <source>
        <dbReference type="ARBA" id="ARBA00004496"/>
    </source>
</evidence>
<evidence type="ECO:0000256" key="6">
    <source>
        <dbReference type="ARBA" id="ARBA00022741"/>
    </source>
</evidence>
<dbReference type="PROSITE" id="PS00617">
    <property type="entry name" value="RECF_1"/>
    <property type="match status" value="1"/>
</dbReference>
<dbReference type="EMBL" id="BAABJX010000022">
    <property type="protein sequence ID" value="GAA4830437.1"/>
    <property type="molecule type" value="Genomic_DNA"/>
</dbReference>
<evidence type="ECO:0000256" key="7">
    <source>
        <dbReference type="ARBA" id="ARBA00022840"/>
    </source>
</evidence>
<evidence type="ECO:0000256" key="9">
    <source>
        <dbReference type="HAMAP-Rule" id="MF_00365"/>
    </source>
</evidence>
<evidence type="ECO:0000256" key="5">
    <source>
        <dbReference type="ARBA" id="ARBA00022705"/>
    </source>
</evidence>
<feature type="domain" description="AAA+ ATPase" evidence="11">
    <location>
        <begin position="22"/>
        <end position="361"/>
    </location>
</feature>
<dbReference type="SUPFAM" id="SSF52540">
    <property type="entry name" value="P-loop containing nucleoside triphosphate hydrolases"/>
    <property type="match status" value="1"/>
</dbReference>
<dbReference type="InterPro" id="IPR042174">
    <property type="entry name" value="RecF_2"/>
</dbReference>
<comment type="caution">
    <text evidence="12">The sequence shown here is derived from an EMBL/GenBank/DDBJ whole genome shotgun (WGS) entry which is preliminary data.</text>
</comment>
<evidence type="ECO:0000256" key="10">
    <source>
        <dbReference type="RuleBase" id="RU000578"/>
    </source>
</evidence>
<dbReference type="InterPro" id="IPR027417">
    <property type="entry name" value="P-loop_NTPase"/>
</dbReference>
<keyword evidence="13" id="KW-1185">Reference proteome</keyword>
<dbReference type="PANTHER" id="PTHR32182:SF0">
    <property type="entry name" value="DNA REPLICATION AND REPAIR PROTEIN RECF"/>
    <property type="match status" value="1"/>
</dbReference>
<dbReference type="InterPro" id="IPR018078">
    <property type="entry name" value="DNA-binding_RecF_CS"/>
</dbReference>
<comment type="similarity">
    <text evidence="2 9 10">Belongs to the RecF family.</text>
</comment>
<dbReference type="Gene3D" id="3.40.50.300">
    <property type="entry name" value="P-loop containing nucleotide triphosphate hydrolases"/>
    <property type="match status" value="1"/>
</dbReference>
<evidence type="ECO:0000256" key="3">
    <source>
        <dbReference type="ARBA" id="ARBA00020170"/>
    </source>
</evidence>
<dbReference type="RefSeq" id="WP_345370523.1">
    <property type="nucleotide sequence ID" value="NZ_BAABJX010000022.1"/>
</dbReference>
<organism evidence="12 13">
    <name type="scientific">Algivirga pacifica</name>
    <dbReference type="NCBI Taxonomy" id="1162670"/>
    <lineage>
        <taxon>Bacteria</taxon>
        <taxon>Pseudomonadati</taxon>
        <taxon>Bacteroidota</taxon>
        <taxon>Cytophagia</taxon>
        <taxon>Cytophagales</taxon>
        <taxon>Flammeovirgaceae</taxon>
        <taxon>Algivirga</taxon>
    </lineage>
</organism>
<dbReference type="Proteomes" id="UP001500298">
    <property type="component" value="Unassembled WGS sequence"/>
</dbReference>
<evidence type="ECO:0000256" key="2">
    <source>
        <dbReference type="ARBA" id="ARBA00008016"/>
    </source>
</evidence>
<keyword evidence="9 10" id="KW-0227">DNA damage</keyword>
<dbReference type="SMART" id="SM00382">
    <property type="entry name" value="AAA"/>
    <property type="match status" value="1"/>
</dbReference>
<keyword evidence="8 9" id="KW-0238">DNA-binding</keyword>